<dbReference type="RefSeq" id="WP_025550447.1">
    <property type="nucleotide sequence ID" value="NZ_BATN01000083.1"/>
</dbReference>
<evidence type="ECO:0000313" key="1">
    <source>
        <dbReference type="EMBL" id="QOT71919.1"/>
    </source>
</evidence>
<reference evidence="2" key="1">
    <citation type="submission" date="2020-08" db="EMBL/GenBank/DDBJ databases">
        <title>Complete genome sequence of Sphingobium barthaii strain KK22, a high-molecular-weight polycyclic aromatic hydrocarbon-degrading soil bacterium.</title>
        <authorList>
            <person name="Mori J.F."/>
            <person name="Kanaly R.A."/>
        </authorList>
    </citation>
    <scope>NUCLEOTIDE SEQUENCE [LARGE SCALE GENOMIC DNA]</scope>
    <source>
        <strain evidence="2">KK22</strain>
    </source>
</reference>
<evidence type="ECO:0000313" key="2">
    <source>
        <dbReference type="Proteomes" id="UP000593663"/>
    </source>
</evidence>
<proteinExistence type="predicted"/>
<dbReference type="AlphaFoldDB" id="A0A7M2GIX1"/>
<sequence length="106" mass="11518">MMDGKVDQDVREAAADYADEHIRLLGLSDDIVAGKKDDTALVQTFARMKEAGRQAGLREAAEVVESLPWDESRVGNANFDDTKEYAVEAITALIEPEPCPPPPTSS</sequence>
<dbReference type="KEGG" id="sbar:H5V43_01710"/>
<gene>
    <name evidence="1" type="ORF">H5V43_01710</name>
</gene>
<organism evidence="1 2">
    <name type="scientific">Sphingobium fuliginis (strain ATCC 27551)</name>
    <dbReference type="NCBI Taxonomy" id="336203"/>
    <lineage>
        <taxon>Bacteria</taxon>
        <taxon>Pseudomonadati</taxon>
        <taxon>Pseudomonadota</taxon>
        <taxon>Alphaproteobacteria</taxon>
        <taxon>Sphingomonadales</taxon>
        <taxon>Sphingomonadaceae</taxon>
        <taxon>Sphingobium</taxon>
    </lineage>
</organism>
<name>A0A7M2GIX1_SPHSA</name>
<dbReference type="Proteomes" id="UP000593663">
    <property type="component" value="Chromosome 1"/>
</dbReference>
<dbReference type="EMBL" id="CP060035">
    <property type="protein sequence ID" value="QOT71919.1"/>
    <property type="molecule type" value="Genomic_DNA"/>
</dbReference>
<accession>A0A7M2GIX1</accession>
<protein>
    <submittedName>
        <fullName evidence="1">Uncharacterized protein</fullName>
    </submittedName>
</protein>